<comment type="caution">
    <text evidence="1">The sequence shown here is derived from an EMBL/GenBank/DDBJ whole genome shotgun (WGS) entry which is preliminary data.</text>
</comment>
<accession>A0ACB8VCB5</accession>
<dbReference type="EMBL" id="CM041553">
    <property type="protein sequence ID" value="KAI3353322.1"/>
    <property type="molecule type" value="Genomic_DNA"/>
</dbReference>
<proteinExistence type="predicted"/>
<keyword evidence="2" id="KW-1185">Reference proteome</keyword>
<gene>
    <name evidence="1" type="ORF">L3Q82_019271</name>
</gene>
<sequence length="1743" mass="194442">MAGVFDIDLETEDISDPEDDVCDFTVTEPDNVQTEEVELTSESVNRDSERVGPDCFELLTVLGKGAYGKVFQVRKVQTGKIFAMKVLKKAKIVCNAKDTAHTRAEREILETVRHPFIVDLLYAFQTGGKLYLILECLSGGELFMQLEKEGIFMEDTACFYLGEITLALGHLHSNGIIYRDLKPENIMLNHQGHIKLTDFGLCKESIHDGTVTHTFCGTIEYMAPEILTRSGHNRAVDWWSLGALMYDMMTGSPPFTAENRKKTIDKILKCKLNLPPYLTIDARDLIKKLLKKNPAQRLGSSKADCADIEKHPFFRHINWDDLLNKRVEPPYKPHLQSDEDVSQFDTRFTRQTPVDSPDDTSLSHSAELAFAGFTYVAPSVLESLKEGFSFEPRTRPVHCAGTTAARTPHLLVSVPPLGIDEDIKHLVLLKVLHNDLFKLRQAVILLLSVPPSEPVTVTSPVAITSAMTQNSTTITPTTTPTTPTTMVTPTCCMTTRSTTTPNTSPQAPTSQSQIMCPSGWEVFQGNCYYFVNEGMNWPQAQSNCALLGSMLASVHSAQEYGFLQQLTSSNENQDAWLGGFYLQDQWLWLDGSWFSNTSWSIEYPGSSSPCLMLNSYGAWSNSPCNAAGYSSICVKESNVPLEMLCPEGWKGFQGHCYYYNNQDLTWPEADATCAGLDASLVSVHTPEEYSFLYQQASANGNPQSWLGGFYLDDQWMWLDGSWFYQGFFTAMSSDSSFPCLATNSAVILIKPLDGSTRRGGGGDNNGTSCTCQLTYLGLSNHSSDGLFQHQVGLCRSQSGSMWRTLFRVTAAEVRRTLQRINPRKAAGPDNISGRVLKGCAYQLTEVLTDIFNTSLQQAAVPTCLKTATIIPIPKTPTVTGLNDYRPVALTPIVMKCFERLVMAHIKDCVGRHCGPAPRTKTLMSACSLWISPLRFNTIIPQTLVQKLTTLLGLSSTLCNWVLDFLTDRPQSVRIHDVSSSSISLSTGSPQGCVLSPLLFTLLTHDCSAIHPSCLIVKFADDTAVVGRIANNDESDYRQEVEHLEGWCRQNNLCINVKKTKEMIVDFRRGRHLPSPLYIGGTAVEVVSSFRYLGVHISDDLTWSKNTSCLIRKAHQRLYFLRRLRRAGMGSSVLTSFYRCVVESVLSSCIIVWHGSCSAAEKKALQRVVKAAQRTVGCSLPTTTDIYTSRCRKRASCIMKDPTHTAHALFVPLPSGRRLRSIKSRTTRLRNSFFPEAVRLLNSGGPLTVLNLSFPLSDYNNNKEKEQVYVQFDIIPVAEAAHGLIFKNLFPAAHDFPGRCICHNTIKFIKGNMSDFQVHERRPGCDRNELVVTMNRPGNSTEQLCMNMEGKMAKAFLRCWERYRQHINPSSLSMNANVLMLTTWSIGYKQHWLLHTDPLPACQPDSGSSSSAGCGGSTWTPRILCSFYRCTIESILTGCITAWIQQLHRPQPGVGRKATKIIKDPSHPASYRLFCLLPSGRRFRSIRALNHQAQGSFIHPAGHKTFKLCSFQSLRTSGGLKKVSAFFLYRSANMMYKSAVILLLGTNLISVDSSETPVRVTGKPFSKYYETICITKPTEHQKSAYWLKLNHHVRLNASEKAKKLPHMLILHLSSPLFFFFSPGCLNYQQNFASGNTELYWLTDGQIISGICLLFESATRIWSTYTEELSSYQASYSPKVFLPGKTLTKSFAWAVTIEDKTFSAAFDTVDHHILLLRMEKLLGIKGSALKLVQIILIRSVSVCPY</sequence>
<protein>
    <submittedName>
        <fullName evidence="1">Uncharacterized protein</fullName>
    </submittedName>
</protein>
<reference evidence="1" key="1">
    <citation type="submission" date="2022-04" db="EMBL/GenBank/DDBJ databases">
        <title>Jade perch genome.</title>
        <authorList>
            <person name="Chao B."/>
        </authorList>
    </citation>
    <scope>NUCLEOTIDE SEQUENCE</scope>
    <source>
        <strain evidence="1">CB-2022</strain>
    </source>
</reference>
<dbReference type="Proteomes" id="UP000831701">
    <property type="component" value="Chromosome 23"/>
</dbReference>
<organism evidence="1 2">
    <name type="scientific">Scortum barcoo</name>
    <name type="common">barcoo grunter</name>
    <dbReference type="NCBI Taxonomy" id="214431"/>
    <lineage>
        <taxon>Eukaryota</taxon>
        <taxon>Metazoa</taxon>
        <taxon>Chordata</taxon>
        <taxon>Craniata</taxon>
        <taxon>Vertebrata</taxon>
        <taxon>Euteleostomi</taxon>
        <taxon>Actinopterygii</taxon>
        <taxon>Neopterygii</taxon>
        <taxon>Teleostei</taxon>
        <taxon>Neoteleostei</taxon>
        <taxon>Acanthomorphata</taxon>
        <taxon>Eupercaria</taxon>
        <taxon>Centrarchiformes</taxon>
        <taxon>Terapontoidei</taxon>
        <taxon>Terapontidae</taxon>
        <taxon>Scortum</taxon>
    </lineage>
</organism>
<evidence type="ECO:0000313" key="2">
    <source>
        <dbReference type="Proteomes" id="UP000831701"/>
    </source>
</evidence>
<evidence type="ECO:0000313" key="1">
    <source>
        <dbReference type="EMBL" id="KAI3353322.1"/>
    </source>
</evidence>
<name>A0ACB8VCB5_9TELE</name>